<evidence type="ECO:0000259" key="2">
    <source>
        <dbReference type="PROSITE" id="PS50887"/>
    </source>
</evidence>
<protein>
    <submittedName>
        <fullName evidence="3">Diguanylate cyclase</fullName>
        <ecNumber evidence="3">2.7.7.65</ecNumber>
    </submittedName>
</protein>
<dbReference type="GO" id="GO:0052621">
    <property type="term" value="F:diguanylate cyclase activity"/>
    <property type="evidence" value="ECO:0007669"/>
    <property type="project" value="UniProtKB-EC"/>
</dbReference>
<dbReference type="InterPro" id="IPR000160">
    <property type="entry name" value="GGDEF_dom"/>
</dbReference>
<dbReference type="Gene3D" id="3.30.70.270">
    <property type="match status" value="1"/>
</dbReference>
<feature type="transmembrane region" description="Helical" evidence="1">
    <location>
        <begin position="104"/>
        <end position="122"/>
    </location>
</feature>
<dbReference type="PANTHER" id="PTHR46663">
    <property type="entry name" value="DIGUANYLATE CYCLASE DGCT-RELATED"/>
    <property type="match status" value="1"/>
</dbReference>
<reference evidence="3 4" key="1">
    <citation type="submission" date="2022-10" db="EMBL/GenBank/DDBJ databases">
        <title>Erythrobacter sp. sf7 Genome sequencing.</title>
        <authorList>
            <person name="Park S."/>
        </authorList>
    </citation>
    <scope>NUCLEOTIDE SEQUENCE [LARGE SCALE GENOMIC DNA]</scope>
    <source>
        <strain evidence="4">sf7</strain>
    </source>
</reference>
<keyword evidence="3" id="KW-0808">Transferase</keyword>
<dbReference type="SUPFAM" id="SSF55073">
    <property type="entry name" value="Nucleotide cyclase"/>
    <property type="match status" value="1"/>
</dbReference>
<dbReference type="Pfam" id="PF00990">
    <property type="entry name" value="GGDEF"/>
    <property type="match status" value="1"/>
</dbReference>
<keyword evidence="1" id="KW-0812">Transmembrane</keyword>
<accession>A0ABT5JTH9</accession>
<comment type="caution">
    <text evidence="3">The sequence shown here is derived from an EMBL/GenBank/DDBJ whole genome shotgun (WGS) entry which is preliminary data.</text>
</comment>
<keyword evidence="4" id="KW-1185">Reference proteome</keyword>
<keyword evidence="3" id="KW-0548">Nucleotidyltransferase</keyword>
<sequence>MRGVVTSLRQRFMPPIPDAIRDDFTILRAKRVETQSPMMYIMLLATTPTAAWAGAADLHWAIRFGMPALLAILCVLGLIENRISRRRHLSLRRARLIVKKTSTVSGWVGVMCSSWAVINWFASPPDSHANFAMIIAMGSLATAYCLSSIRFAAILNLVIGVVPISSLMLSSGKPAEMAAATSLLLATVILVRFIMQGHAMLVDLLQLQQQTRDLAHTDPLTGLANRRALDERIAELVRPAAEVSPFRLALLDLDGFKPVNDRYGHGFGDKLLCSVAERLREIVGDDGLVVRQGGDEFAILLPPGSPLNASPVADRLLIALVRPHLIDDVPITVGASVGLAQWPDDGKLPDDLFDHADRALYRAKAELRAPDAPLGEAKGYVSLSA</sequence>
<dbReference type="EMBL" id="JAQQXQ010000012">
    <property type="protein sequence ID" value="MDC8755715.1"/>
    <property type="molecule type" value="Genomic_DNA"/>
</dbReference>
<dbReference type="InterPro" id="IPR052163">
    <property type="entry name" value="DGC-Regulatory_Protein"/>
</dbReference>
<feature type="transmembrane region" description="Helical" evidence="1">
    <location>
        <begin position="153"/>
        <end position="171"/>
    </location>
</feature>
<feature type="domain" description="GGDEF" evidence="2">
    <location>
        <begin position="244"/>
        <end position="376"/>
    </location>
</feature>
<dbReference type="InterPro" id="IPR029787">
    <property type="entry name" value="Nucleotide_cyclase"/>
</dbReference>
<keyword evidence="1" id="KW-0472">Membrane</keyword>
<feature type="transmembrane region" description="Helical" evidence="1">
    <location>
        <begin position="38"/>
        <end position="55"/>
    </location>
</feature>
<name>A0ABT5JTH9_9SPHN</name>
<proteinExistence type="predicted"/>
<dbReference type="CDD" id="cd01949">
    <property type="entry name" value="GGDEF"/>
    <property type="match status" value="1"/>
</dbReference>
<dbReference type="RefSeq" id="WP_273678920.1">
    <property type="nucleotide sequence ID" value="NZ_JAQQXQ010000012.1"/>
</dbReference>
<evidence type="ECO:0000313" key="4">
    <source>
        <dbReference type="Proteomes" id="UP001216558"/>
    </source>
</evidence>
<dbReference type="InterPro" id="IPR043128">
    <property type="entry name" value="Rev_trsase/Diguanyl_cyclase"/>
</dbReference>
<organism evidence="3 4">
    <name type="scientific">Erythrobacter fulvus</name>
    <dbReference type="NCBI Taxonomy" id="2987523"/>
    <lineage>
        <taxon>Bacteria</taxon>
        <taxon>Pseudomonadati</taxon>
        <taxon>Pseudomonadota</taxon>
        <taxon>Alphaproteobacteria</taxon>
        <taxon>Sphingomonadales</taxon>
        <taxon>Erythrobacteraceae</taxon>
        <taxon>Erythrobacter/Porphyrobacter group</taxon>
        <taxon>Erythrobacter</taxon>
    </lineage>
</organism>
<feature type="transmembrane region" description="Helical" evidence="1">
    <location>
        <begin position="61"/>
        <end position="83"/>
    </location>
</feature>
<evidence type="ECO:0000313" key="3">
    <source>
        <dbReference type="EMBL" id="MDC8755715.1"/>
    </source>
</evidence>
<dbReference type="PROSITE" id="PS50887">
    <property type="entry name" value="GGDEF"/>
    <property type="match status" value="1"/>
</dbReference>
<dbReference type="EC" id="2.7.7.65" evidence="3"/>
<keyword evidence="1" id="KW-1133">Transmembrane helix</keyword>
<gene>
    <name evidence="3" type="ORF">OIK40_13775</name>
</gene>
<dbReference type="Proteomes" id="UP001216558">
    <property type="component" value="Unassembled WGS sequence"/>
</dbReference>
<dbReference type="NCBIfam" id="TIGR00254">
    <property type="entry name" value="GGDEF"/>
    <property type="match status" value="1"/>
</dbReference>
<evidence type="ECO:0000256" key="1">
    <source>
        <dbReference type="SAM" id="Phobius"/>
    </source>
</evidence>
<dbReference type="SMART" id="SM00267">
    <property type="entry name" value="GGDEF"/>
    <property type="match status" value="1"/>
</dbReference>
<dbReference type="PANTHER" id="PTHR46663:SF2">
    <property type="entry name" value="GGDEF DOMAIN-CONTAINING PROTEIN"/>
    <property type="match status" value="1"/>
</dbReference>
<feature type="transmembrane region" description="Helical" evidence="1">
    <location>
        <begin position="177"/>
        <end position="195"/>
    </location>
</feature>